<evidence type="ECO:0000313" key="2">
    <source>
        <dbReference type="Proteomes" id="UP000297591"/>
    </source>
</evidence>
<accession>G8EY19</accession>
<organism evidence="1 2">
    <name type="scientific">Synechococcus phage S-CAM8</name>
    <dbReference type="NCBI Taxonomy" id="754038"/>
    <lineage>
        <taxon>Viruses</taxon>
        <taxon>Duplodnaviria</taxon>
        <taxon>Heunggongvirae</taxon>
        <taxon>Uroviricota</taxon>
        <taxon>Caudoviricetes</taxon>
        <taxon>Pantevenvirales</taxon>
        <taxon>Kyanoviridae</taxon>
        <taxon>Neritesvirus</taxon>
        <taxon>Neritesvirus scam8</taxon>
    </lineage>
</organism>
<gene>
    <name evidence="1" type="ORF">SXFG_00159</name>
</gene>
<evidence type="ECO:0000313" key="1">
    <source>
        <dbReference type="EMBL" id="AET72709.1"/>
    </source>
</evidence>
<dbReference type="EMBL" id="JF974299">
    <property type="protein sequence ID" value="AET72709.1"/>
    <property type="molecule type" value="Genomic_DNA"/>
</dbReference>
<proteinExistence type="predicted"/>
<sequence length="64" mass="7211">MNNTYYVCHGPDAVHYVESDGASTMTSGQPNIEQFDNEQEAKARAEELGYVFTIEEEPLEDLEP</sequence>
<protein>
    <submittedName>
        <fullName evidence="1">Uncharacterized protein</fullName>
    </submittedName>
</protein>
<dbReference type="Proteomes" id="UP000297591">
    <property type="component" value="Segment"/>
</dbReference>
<reference evidence="1 2" key="1">
    <citation type="submission" date="2010-12" db="EMBL/GenBank/DDBJ databases">
        <title>The Genome Sequence of Synechococcus phage S-CAM8 0608SB47.</title>
        <authorList>
            <consortium name="The Broad Institute Genome Sequencing Platform"/>
            <person name="Henn M.R."/>
            <person name="Martiny J."/>
            <person name="Weihe C."/>
            <person name="Levin J."/>
            <person name="Malboeuf C."/>
            <person name="Casali M."/>
            <person name="Russ C."/>
            <person name="Lennon N."/>
            <person name="Chapman S.B."/>
            <person name="Erlich R."/>
            <person name="Young S.K."/>
            <person name="Yandava C."/>
            <person name="Zeng Q."/>
            <person name="Alvarado L."/>
            <person name="Anderson S."/>
            <person name="Berlin A."/>
            <person name="Chen Z."/>
            <person name="Freedman E."/>
            <person name="Gellesch M."/>
            <person name="Goldberg J."/>
            <person name="Green L."/>
            <person name="Griggs A."/>
            <person name="Gujja S."/>
            <person name="Heilman E.R."/>
            <person name="Heiman D."/>
            <person name="Hollinger A."/>
            <person name="Howarth C."/>
            <person name="Larson L."/>
            <person name="Mehta T."/>
            <person name="Pearson M."/>
            <person name="Roberts A."/>
            <person name="Ryan E."/>
            <person name="Saif S."/>
            <person name="Shea T."/>
            <person name="Shenoy N."/>
            <person name="Sisk P."/>
            <person name="Stolte C."/>
            <person name="Sykes S."/>
            <person name="White J."/>
            <person name="Haas B."/>
            <person name="Nusbaum C."/>
            <person name="Birren B."/>
        </authorList>
    </citation>
    <scope>NUCLEOTIDE SEQUENCE [LARGE SCALE GENOMIC DNA]</scope>
    <source>
        <strain evidence="1 2">0608SB47</strain>
    </source>
</reference>
<name>G8EY19_9CAUD</name>